<organism evidence="2 3">
    <name type="scientific">Pleurodeles waltl</name>
    <name type="common">Iberian ribbed newt</name>
    <dbReference type="NCBI Taxonomy" id="8319"/>
    <lineage>
        <taxon>Eukaryota</taxon>
        <taxon>Metazoa</taxon>
        <taxon>Chordata</taxon>
        <taxon>Craniata</taxon>
        <taxon>Vertebrata</taxon>
        <taxon>Euteleostomi</taxon>
        <taxon>Amphibia</taxon>
        <taxon>Batrachia</taxon>
        <taxon>Caudata</taxon>
        <taxon>Salamandroidea</taxon>
        <taxon>Salamandridae</taxon>
        <taxon>Pleurodelinae</taxon>
        <taxon>Pleurodeles</taxon>
    </lineage>
</organism>
<accession>A0AAV7P8Q6</accession>
<proteinExistence type="predicted"/>
<keyword evidence="3" id="KW-1185">Reference proteome</keyword>
<dbReference type="EMBL" id="JANPWB010000011">
    <property type="protein sequence ID" value="KAJ1123712.1"/>
    <property type="molecule type" value="Genomic_DNA"/>
</dbReference>
<feature type="compositionally biased region" description="Low complexity" evidence="1">
    <location>
        <begin position="1"/>
        <end position="19"/>
    </location>
</feature>
<dbReference type="AlphaFoldDB" id="A0AAV7P8Q6"/>
<dbReference type="Proteomes" id="UP001066276">
    <property type="component" value="Chromosome 7"/>
</dbReference>
<comment type="caution">
    <text evidence="2">The sequence shown here is derived from an EMBL/GenBank/DDBJ whole genome shotgun (WGS) entry which is preliminary data.</text>
</comment>
<reference evidence="2" key="1">
    <citation type="journal article" date="2022" name="bioRxiv">
        <title>Sequencing and chromosome-scale assembly of the giantPleurodeles waltlgenome.</title>
        <authorList>
            <person name="Brown T."/>
            <person name="Elewa A."/>
            <person name="Iarovenko S."/>
            <person name="Subramanian E."/>
            <person name="Araus A.J."/>
            <person name="Petzold A."/>
            <person name="Susuki M."/>
            <person name="Suzuki K.-i.T."/>
            <person name="Hayashi T."/>
            <person name="Toyoda A."/>
            <person name="Oliveira C."/>
            <person name="Osipova E."/>
            <person name="Leigh N.D."/>
            <person name="Simon A."/>
            <person name="Yun M.H."/>
        </authorList>
    </citation>
    <scope>NUCLEOTIDE SEQUENCE</scope>
    <source>
        <strain evidence="2">20211129_DDA</strain>
        <tissue evidence="2">Liver</tissue>
    </source>
</reference>
<evidence type="ECO:0000313" key="3">
    <source>
        <dbReference type="Proteomes" id="UP001066276"/>
    </source>
</evidence>
<evidence type="ECO:0000313" key="2">
    <source>
        <dbReference type="EMBL" id="KAJ1123712.1"/>
    </source>
</evidence>
<name>A0AAV7P8Q6_PLEWA</name>
<sequence length="105" mass="10749">MGAASHSRPPQAAPSQAASVGGPVGGARGCSCSAPNPLPRTLLVPGDQGTGQMDSATAVLPLQHSIPVSEQQVLQWCALLRSASCFPTFPVPSPRTLLDRLSTAY</sequence>
<feature type="region of interest" description="Disordered" evidence="1">
    <location>
        <begin position="1"/>
        <end position="23"/>
    </location>
</feature>
<evidence type="ECO:0000256" key="1">
    <source>
        <dbReference type="SAM" id="MobiDB-lite"/>
    </source>
</evidence>
<gene>
    <name evidence="2" type="ORF">NDU88_002180</name>
</gene>
<protein>
    <submittedName>
        <fullName evidence="2">Uncharacterized protein</fullName>
    </submittedName>
</protein>